<dbReference type="RefSeq" id="XP_040727504.1">
    <property type="nucleotide sequence ID" value="XM_040866441.1"/>
</dbReference>
<gene>
    <name evidence="2" type="ORF">BCR37DRAFT_217943</name>
</gene>
<comment type="caution">
    <text evidence="2">The sequence shown here is derived from an EMBL/GenBank/DDBJ whole genome shotgun (WGS) entry which is preliminary data.</text>
</comment>
<dbReference type="GeneID" id="63783040"/>
<evidence type="ECO:0000256" key="1">
    <source>
        <dbReference type="SAM" id="SignalP"/>
    </source>
</evidence>
<keyword evidence="3" id="KW-1185">Reference proteome</keyword>
<organism evidence="2 3">
    <name type="scientific">Protomyces lactucae-debilis</name>
    <dbReference type="NCBI Taxonomy" id="2754530"/>
    <lineage>
        <taxon>Eukaryota</taxon>
        <taxon>Fungi</taxon>
        <taxon>Dikarya</taxon>
        <taxon>Ascomycota</taxon>
        <taxon>Taphrinomycotina</taxon>
        <taxon>Taphrinomycetes</taxon>
        <taxon>Taphrinales</taxon>
        <taxon>Protomycetaceae</taxon>
        <taxon>Protomyces</taxon>
    </lineage>
</organism>
<name>A0A1Y2FQP7_PROLT</name>
<dbReference type="Proteomes" id="UP000193685">
    <property type="component" value="Unassembled WGS sequence"/>
</dbReference>
<protein>
    <submittedName>
        <fullName evidence="2">Uncharacterized protein</fullName>
    </submittedName>
</protein>
<sequence length="177" mass="19921">MTPSRTYQLLSLQLLALQVNAKTVPNKDCKKYVIFAPHAVPLLDGYNQTHDCKKDCIRQLSGDFPNYHPMFQCSVGDLAAKVYVTPEVIFKSAPTKTGGHGDCICHLDFAFLEIEPNCSNAKILESMNKRMDMHVQHKSSIVRSREPVSCATEFADPPDVTIYKDHPELTDNFIEFS</sequence>
<dbReference type="AlphaFoldDB" id="A0A1Y2FQP7"/>
<proteinExistence type="predicted"/>
<accession>A0A1Y2FQP7</accession>
<feature type="signal peptide" evidence="1">
    <location>
        <begin position="1"/>
        <end position="21"/>
    </location>
</feature>
<reference evidence="2 3" key="1">
    <citation type="submission" date="2016-07" db="EMBL/GenBank/DDBJ databases">
        <title>Pervasive Adenine N6-methylation of Active Genes in Fungi.</title>
        <authorList>
            <consortium name="DOE Joint Genome Institute"/>
            <person name="Mondo S.J."/>
            <person name="Dannebaum R.O."/>
            <person name="Kuo R.C."/>
            <person name="Labutti K."/>
            <person name="Haridas S."/>
            <person name="Kuo A."/>
            <person name="Salamov A."/>
            <person name="Ahrendt S.R."/>
            <person name="Lipzen A."/>
            <person name="Sullivan W."/>
            <person name="Andreopoulos W.B."/>
            <person name="Clum A."/>
            <person name="Lindquist E."/>
            <person name="Daum C."/>
            <person name="Ramamoorthy G.K."/>
            <person name="Gryganskyi A."/>
            <person name="Culley D."/>
            <person name="Magnuson J.K."/>
            <person name="James T.Y."/>
            <person name="O'Malley M.A."/>
            <person name="Stajich J.E."/>
            <person name="Spatafora J.W."/>
            <person name="Visel A."/>
            <person name="Grigoriev I.V."/>
        </authorList>
    </citation>
    <scope>NUCLEOTIDE SEQUENCE [LARGE SCALE GENOMIC DNA]</scope>
    <source>
        <strain evidence="2 3">12-1054</strain>
    </source>
</reference>
<dbReference type="EMBL" id="MCFI01000003">
    <property type="protein sequence ID" value="ORY86322.1"/>
    <property type="molecule type" value="Genomic_DNA"/>
</dbReference>
<keyword evidence="1" id="KW-0732">Signal</keyword>
<evidence type="ECO:0000313" key="2">
    <source>
        <dbReference type="EMBL" id="ORY86322.1"/>
    </source>
</evidence>
<evidence type="ECO:0000313" key="3">
    <source>
        <dbReference type="Proteomes" id="UP000193685"/>
    </source>
</evidence>
<feature type="chain" id="PRO_5012711451" evidence="1">
    <location>
        <begin position="22"/>
        <end position="177"/>
    </location>
</feature>